<gene>
    <name evidence="2" type="ORF">A2637_08140</name>
</gene>
<keyword evidence="1" id="KW-0812">Transmembrane</keyword>
<feature type="transmembrane region" description="Helical" evidence="1">
    <location>
        <begin position="193"/>
        <end position="214"/>
    </location>
</feature>
<dbReference type="Proteomes" id="UP000179360">
    <property type="component" value="Unassembled WGS sequence"/>
</dbReference>
<protein>
    <submittedName>
        <fullName evidence="2">Uncharacterized protein</fullName>
    </submittedName>
</protein>
<accession>A0A1F6TRT6</accession>
<name>A0A1F6TRT6_9PROT</name>
<dbReference type="EMBL" id="MFSY01000010">
    <property type="protein sequence ID" value="OGI47769.1"/>
    <property type="molecule type" value="Genomic_DNA"/>
</dbReference>
<feature type="transmembrane region" description="Helical" evidence="1">
    <location>
        <begin position="168"/>
        <end position="187"/>
    </location>
</feature>
<dbReference type="AlphaFoldDB" id="A0A1F6TRT6"/>
<feature type="transmembrane region" description="Helical" evidence="1">
    <location>
        <begin position="21"/>
        <end position="43"/>
    </location>
</feature>
<evidence type="ECO:0000313" key="2">
    <source>
        <dbReference type="EMBL" id="OGI47769.1"/>
    </source>
</evidence>
<feature type="transmembrane region" description="Helical" evidence="1">
    <location>
        <begin position="63"/>
        <end position="85"/>
    </location>
</feature>
<feature type="transmembrane region" description="Helical" evidence="1">
    <location>
        <begin position="136"/>
        <end position="156"/>
    </location>
</feature>
<comment type="caution">
    <text evidence="2">The sequence shown here is derived from an EMBL/GenBank/DDBJ whole genome shotgun (WGS) entry which is preliminary data.</text>
</comment>
<evidence type="ECO:0000313" key="3">
    <source>
        <dbReference type="Proteomes" id="UP000179360"/>
    </source>
</evidence>
<evidence type="ECO:0000256" key="1">
    <source>
        <dbReference type="SAM" id="Phobius"/>
    </source>
</evidence>
<proteinExistence type="predicted"/>
<feature type="transmembrane region" description="Helical" evidence="1">
    <location>
        <begin position="97"/>
        <end position="116"/>
    </location>
</feature>
<keyword evidence="1" id="KW-1133">Transmembrane helix</keyword>
<sequence length="219" mass="23926">MFIGHYGVSYAAKAVNKQIPLWLLFIAVQLVDVAWAILVPLGIEKVRIVPGITATNPLDLYYMPYTHSLVGAALWSLLAYGAYRLWAGQGNARPHRAALIVALAVFSHWLLDLIVHRPDLPLYDDQYKLGLGLWNYPAPALLLEIALLAGGMWLYLRATQGQGFGARYGMPLLGAAMLATQAIVFFGPPPPNAPALAATALIGYLGFAAAAYWLEKKRR</sequence>
<keyword evidence="1" id="KW-0472">Membrane</keyword>
<reference evidence="2 3" key="1">
    <citation type="journal article" date="2016" name="Nat. Commun.">
        <title>Thousands of microbial genomes shed light on interconnected biogeochemical processes in an aquifer system.</title>
        <authorList>
            <person name="Anantharaman K."/>
            <person name="Brown C.T."/>
            <person name="Hug L.A."/>
            <person name="Sharon I."/>
            <person name="Castelle C.J."/>
            <person name="Probst A.J."/>
            <person name="Thomas B.C."/>
            <person name="Singh A."/>
            <person name="Wilkins M.J."/>
            <person name="Karaoz U."/>
            <person name="Brodie E.L."/>
            <person name="Williams K.H."/>
            <person name="Hubbard S.S."/>
            <person name="Banfield J.F."/>
        </authorList>
    </citation>
    <scope>NUCLEOTIDE SEQUENCE [LARGE SCALE GENOMIC DNA]</scope>
</reference>
<organism evidence="2 3">
    <name type="scientific">Candidatus Muproteobacteria bacterium RIFCSPHIGHO2_01_FULL_65_16</name>
    <dbReference type="NCBI Taxonomy" id="1817764"/>
    <lineage>
        <taxon>Bacteria</taxon>
        <taxon>Pseudomonadati</taxon>
        <taxon>Pseudomonadota</taxon>
        <taxon>Candidatus Muproteobacteria</taxon>
    </lineage>
</organism>